<dbReference type="OrthoDB" id="3013323at2759"/>
<protein>
    <submittedName>
        <fullName evidence="1">Uncharacterized protein</fullName>
    </submittedName>
</protein>
<organism evidence="1 2">
    <name type="scientific">Heliocybe sulcata</name>
    <dbReference type="NCBI Taxonomy" id="5364"/>
    <lineage>
        <taxon>Eukaryota</taxon>
        <taxon>Fungi</taxon>
        <taxon>Dikarya</taxon>
        <taxon>Basidiomycota</taxon>
        <taxon>Agaricomycotina</taxon>
        <taxon>Agaricomycetes</taxon>
        <taxon>Gloeophyllales</taxon>
        <taxon>Gloeophyllaceae</taxon>
        <taxon>Heliocybe</taxon>
    </lineage>
</organism>
<gene>
    <name evidence="1" type="ORF">OE88DRAFT_1644319</name>
</gene>
<reference evidence="1 2" key="1">
    <citation type="journal article" date="2019" name="Nat. Ecol. Evol.">
        <title>Megaphylogeny resolves global patterns of mushroom evolution.</title>
        <authorList>
            <person name="Varga T."/>
            <person name="Krizsan K."/>
            <person name="Foldi C."/>
            <person name="Dima B."/>
            <person name="Sanchez-Garcia M."/>
            <person name="Sanchez-Ramirez S."/>
            <person name="Szollosi G.J."/>
            <person name="Szarkandi J.G."/>
            <person name="Papp V."/>
            <person name="Albert L."/>
            <person name="Andreopoulos W."/>
            <person name="Angelini C."/>
            <person name="Antonin V."/>
            <person name="Barry K.W."/>
            <person name="Bougher N.L."/>
            <person name="Buchanan P."/>
            <person name="Buyck B."/>
            <person name="Bense V."/>
            <person name="Catcheside P."/>
            <person name="Chovatia M."/>
            <person name="Cooper J."/>
            <person name="Damon W."/>
            <person name="Desjardin D."/>
            <person name="Finy P."/>
            <person name="Geml J."/>
            <person name="Haridas S."/>
            <person name="Hughes K."/>
            <person name="Justo A."/>
            <person name="Karasinski D."/>
            <person name="Kautmanova I."/>
            <person name="Kiss B."/>
            <person name="Kocsube S."/>
            <person name="Kotiranta H."/>
            <person name="LaButti K.M."/>
            <person name="Lechner B.E."/>
            <person name="Liimatainen K."/>
            <person name="Lipzen A."/>
            <person name="Lukacs Z."/>
            <person name="Mihaltcheva S."/>
            <person name="Morgado L.N."/>
            <person name="Niskanen T."/>
            <person name="Noordeloos M.E."/>
            <person name="Ohm R.A."/>
            <person name="Ortiz-Santana B."/>
            <person name="Ovrebo C."/>
            <person name="Racz N."/>
            <person name="Riley R."/>
            <person name="Savchenko A."/>
            <person name="Shiryaev A."/>
            <person name="Soop K."/>
            <person name="Spirin V."/>
            <person name="Szebenyi C."/>
            <person name="Tomsovsky M."/>
            <person name="Tulloss R.E."/>
            <person name="Uehling J."/>
            <person name="Grigoriev I.V."/>
            <person name="Vagvolgyi C."/>
            <person name="Papp T."/>
            <person name="Martin F.M."/>
            <person name="Miettinen O."/>
            <person name="Hibbett D.S."/>
            <person name="Nagy L.G."/>
        </authorList>
    </citation>
    <scope>NUCLEOTIDE SEQUENCE [LARGE SCALE GENOMIC DNA]</scope>
    <source>
        <strain evidence="1 2">OMC1185</strain>
    </source>
</reference>
<keyword evidence="2" id="KW-1185">Reference proteome</keyword>
<dbReference type="EMBL" id="ML213510">
    <property type="protein sequence ID" value="TFK51625.1"/>
    <property type="molecule type" value="Genomic_DNA"/>
</dbReference>
<dbReference type="STRING" id="5364.A0A5C3N3S4"/>
<proteinExistence type="predicted"/>
<accession>A0A5C3N3S4</accession>
<sequence length="163" mass="18865">MLCNKPRLTEHKQNALYMHCKNETALFMKQLSNKDHHYLMQEAQKVESSGVEHAWPVELVNTGEEAVQMLVVKDRTKQSPEFILTPEGLGSITGKVAEKLNLQVDKWLALPLKHLVQKKKSQMKWQDEMLLELKEVPKLYNKLSDVEKQELLKIRPDKGLVHS</sequence>
<name>A0A5C3N3S4_9AGAM</name>
<dbReference type="Proteomes" id="UP000305948">
    <property type="component" value="Unassembled WGS sequence"/>
</dbReference>
<evidence type="ECO:0000313" key="1">
    <source>
        <dbReference type="EMBL" id="TFK51625.1"/>
    </source>
</evidence>
<dbReference type="AlphaFoldDB" id="A0A5C3N3S4"/>
<evidence type="ECO:0000313" key="2">
    <source>
        <dbReference type="Proteomes" id="UP000305948"/>
    </source>
</evidence>